<dbReference type="Proteomes" id="UP001141806">
    <property type="component" value="Unassembled WGS sequence"/>
</dbReference>
<dbReference type="AlphaFoldDB" id="A0A9Q0K1M2"/>
<comment type="caution">
    <text evidence="1">The sequence shown here is derived from an EMBL/GenBank/DDBJ whole genome shotgun (WGS) entry which is preliminary data.</text>
</comment>
<sequence>MSNDSNKYLKNKIQAEKRVLLDYQKEEGVIFAWLEAEVVRQLPWKLDLGVVFSFPLSSFTTKRRRCEGRDRKIKKRMEKMQRGKTWARKWKLPLISNDSNAQGVFATFLKVVTRLF</sequence>
<protein>
    <submittedName>
        <fullName evidence="1">Uncharacterized protein</fullName>
    </submittedName>
</protein>
<reference evidence="1" key="1">
    <citation type="journal article" date="2023" name="Plant J.">
        <title>The genome of the king protea, Protea cynaroides.</title>
        <authorList>
            <person name="Chang J."/>
            <person name="Duong T.A."/>
            <person name="Schoeman C."/>
            <person name="Ma X."/>
            <person name="Roodt D."/>
            <person name="Barker N."/>
            <person name="Li Z."/>
            <person name="Van de Peer Y."/>
            <person name="Mizrachi E."/>
        </authorList>
    </citation>
    <scope>NUCLEOTIDE SEQUENCE</scope>
    <source>
        <tissue evidence="1">Young leaves</tissue>
    </source>
</reference>
<evidence type="ECO:0000313" key="2">
    <source>
        <dbReference type="Proteomes" id="UP001141806"/>
    </source>
</evidence>
<gene>
    <name evidence="1" type="ORF">NE237_025299</name>
</gene>
<organism evidence="1 2">
    <name type="scientific">Protea cynaroides</name>
    <dbReference type="NCBI Taxonomy" id="273540"/>
    <lineage>
        <taxon>Eukaryota</taxon>
        <taxon>Viridiplantae</taxon>
        <taxon>Streptophyta</taxon>
        <taxon>Embryophyta</taxon>
        <taxon>Tracheophyta</taxon>
        <taxon>Spermatophyta</taxon>
        <taxon>Magnoliopsida</taxon>
        <taxon>Proteales</taxon>
        <taxon>Proteaceae</taxon>
        <taxon>Protea</taxon>
    </lineage>
</organism>
<keyword evidence="2" id="KW-1185">Reference proteome</keyword>
<proteinExistence type="predicted"/>
<evidence type="ECO:0000313" key="1">
    <source>
        <dbReference type="EMBL" id="KAJ4958188.1"/>
    </source>
</evidence>
<name>A0A9Q0K1M2_9MAGN</name>
<accession>A0A9Q0K1M2</accession>
<dbReference type="EMBL" id="JAMYWD010000010">
    <property type="protein sequence ID" value="KAJ4958188.1"/>
    <property type="molecule type" value="Genomic_DNA"/>
</dbReference>